<evidence type="ECO:0000256" key="3">
    <source>
        <dbReference type="ARBA" id="ARBA00022989"/>
    </source>
</evidence>
<feature type="compositionally biased region" description="Polar residues" evidence="6">
    <location>
        <begin position="336"/>
        <end position="345"/>
    </location>
</feature>
<protein>
    <submittedName>
        <fullName evidence="9">Ima1 N-terminal domain-containing protein</fullName>
    </submittedName>
</protein>
<keyword evidence="2 7" id="KW-0812">Transmembrane</keyword>
<evidence type="ECO:0000256" key="5">
    <source>
        <dbReference type="ARBA" id="ARBA00023242"/>
    </source>
</evidence>
<feature type="domain" description="Ima1 N-terminal" evidence="8">
    <location>
        <begin position="10"/>
        <end position="136"/>
    </location>
</feature>
<dbReference type="Proteomes" id="UP000738349">
    <property type="component" value="Unassembled WGS sequence"/>
</dbReference>
<comment type="subcellular location">
    <subcellularLocation>
        <location evidence="1">Nucleus inner membrane</location>
        <topology evidence="1">Multi-pass membrane protein</topology>
    </subcellularLocation>
</comment>
<dbReference type="GO" id="GO:0005637">
    <property type="term" value="C:nuclear inner membrane"/>
    <property type="evidence" value="ECO:0007669"/>
    <property type="project" value="UniProtKB-SubCell"/>
</dbReference>
<dbReference type="GO" id="GO:0034506">
    <property type="term" value="C:chromosome, centromeric core domain"/>
    <property type="evidence" value="ECO:0007669"/>
    <property type="project" value="TreeGrafter"/>
</dbReference>
<organism evidence="9 10">
    <name type="scientific">Dactylonectria macrodidyma</name>
    <dbReference type="NCBI Taxonomy" id="307937"/>
    <lineage>
        <taxon>Eukaryota</taxon>
        <taxon>Fungi</taxon>
        <taxon>Dikarya</taxon>
        <taxon>Ascomycota</taxon>
        <taxon>Pezizomycotina</taxon>
        <taxon>Sordariomycetes</taxon>
        <taxon>Hypocreomycetidae</taxon>
        <taxon>Hypocreales</taxon>
        <taxon>Nectriaceae</taxon>
        <taxon>Dactylonectria</taxon>
    </lineage>
</organism>
<gene>
    <name evidence="9" type="ORF">EDB81DRAFT_791181</name>
</gene>
<dbReference type="InterPro" id="IPR018617">
    <property type="entry name" value="Ima1_N"/>
</dbReference>
<dbReference type="InterPro" id="IPR042321">
    <property type="entry name" value="Ima1"/>
</dbReference>
<dbReference type="PANTHER" id="PTHR28538:SF1">
    <property type="entry name" value="INTEGRAL INNER NUCLEAR MEMBRANE PROTEIN IMA1"/>
    <property type="match status" value="1"/>
</dbReference>
<name>A0A9P9F5P9_9HYPO</name>
<dbReference type="GO" id="GO:0044732">
    <property type="term" value="C:mitotic spindle pole body"/>
    <property type="evidence" value="ECO:0007669"/>
    <property type="project" value="TreeGrafter"/>
</dbReference>
<evidence type="ECO:0000313" key="10">
    <source>
        <dbReference type="Proteomes" id="UP000738349"/>
    </source>
</evidence>
<feature type="compositionally biased region" description="Polar residues" evidence="6">
    <location>
        <begin position="556"/>
        <end position="565"/>
    </location>
</feature>
<feature type="region of interest" description="Disordered" evidence="6">
    <location>
        <begin position="336"/>
        <end position="359"/>
    </location>
</feature>
<reference evidence="9" key="1">
    <citation type="journal article" date="2021" name="Nat. Commun.">
        <title>Genetic determinants of endophytism in the Arabidopsis root mycobiome.</title>
        <authorList>
            <person name="Mesny F."/>
            <person name="Miyauchi S."/>
            <person name="Thiergart T."/>
            <person name="Pickel B."/>
            <person name="Atanasova L."/>
            <person name="Karlsson M."/>
            <person name="Huettel B."/>
            <person name="Barry K.W."/>
            <person name="Haridas S."/>
            <person name="Chen C."/>
            <person name="Bauer D."/>
            <person name="Andreopoulos W."/>
            <person name="Pangilinan J."/>
            <person name="LaButti K."/>
            <person name="Riley R."/>
            <person name="Lipzen A."/>
            <person name="Clum A."/>
            <person name="Drula E."/>
            <person name="Henrissat B."/>
            <person name="Kohler A."/>
            <person name="Grigoriev I.V."/>
            <person name="Martin F.M."/>
            <person name="Hacquard S."/>
        </authorList>
    </citation>
    <scope>NUCLEOTIDE SEQUENCE</scope>
    <source>
        <strain evidence="9">MPI-CAGE-AT-0147</strain>
    </source>
</reference>
<evidence type="ECO:0000256" key="7">
    <source>
        <dbReference type="SAM" id="Phobius"/>
    </source>
</evidence>
<evidence type="ECO:0000256" key="1">
    <source>
        <dbReference type="ARBA" id="ARBA00004473"/>
    </source>
</evidence>
<dbReference type="EMBL" id="JAGMUV010000006">
    <property type="protein sequence ID" value="KAH7153322.1"/>
    <property type="molecule type" value="Genomic_DNA"/>
</dbReference>
<proteinExistence type="predicted"/>
<feature type="transmembrane region" description="Helical" evidence="7">
    <location>
        <begin position="273"/>
        <end position="291"/>
    </location>
</feature>
<sequence length="696" mass="77528">MPRLRGMRYLTCFYCGKRSNTKFDGITRDFLCLYCDATNYLDENGDITDPPVATEREAPATLYADPRPSSPDPSQDSIFCATCLKNQRLFTSSLAQYLPEDPSHPDYAELERNYYRFRKGLEERYPQVCDECAERVEGRIAQAGYTAKTDHLRRMMEKSRGRRDGPGKVTALDWANNLGRGLWWAGLVFQMLWHLRAISTALGRRDEGMYDPDDMSWPTLATICLAWVVAFLPPAGTLINGAVMVSVLSVWWNPKFVQFSRGFTRHLLGFTQWYSFQGLIIFFRLLFRRVLELDGGKAQSRGAQLSAHLVMAVVMNLIHTLARRSIRVDTTPLFGTHSTTVSPRPSRTKTLKKREEPKSLSELLNEALDSPTATLPRDTLGCPPVNSLPPPYPPINPIRPRSTLDQLGNLGISGTSLQTQQSPLQTEQVQYSDEMDWTPTQAQSSPHRAFRDDLFTPTRPFGAAPVAPEGNPFWYKVPAAPTNPAQRMRNPIAPVMRSKPAEEESVFFRANDKTKTQTKKGDAANVAFKPPSFFAPAAENDEASSLADLLGQSFSLGQENPQPVSTRAPRRPSVNPRSDIQIQSPLGVELIILACLLVLWLATVLTPVPFQRELQLAALSAAGTIALRVTGETSHDAKEDEAPSTSIYVGSVLSVIELAAVCWLGWEVWKGELDTSKYGIGVLVTMLGHQLWNNLI</sequence>
<keyword evidence="4 7" id="KW-0472">Membrane</keyword>
<evidence type="ECO:0000256" key="2">
    <source>
        <dbReference type="ARBA" id="ARBA00022692"/>
    </source>
</evidence>
<comment type="caution">
    <text evidence="9">The sequence shown here is derived from an EMBL/GenBank/DDBJ whole genome shotgun (WGS) entry which is preliminary data.</text>
</comment>
<feature type="transmembrane region" description="Helical" evidence="7">
    <location>
        <begin position="586"/>
        <end position="605"/>
    </location>
</feature>
<dbReference type="OrthoDB" id="5966927at2759"/>
<feature type="transmembrane region" description="Helical" evidence="7">
    <location>
        <begin position="219"/>
        <end position="252"/>
    </location>
</feature>
<feature type="region of interest" description="Disordered" evidence="6">
    <location>
        <begin position="556"/>
        <end position="577"/>
    </location>
</feature>
<dbReference type="AlphaFoldDB" id="A0A9P9F5P9"/>
<keyword evidence="5" id="KW-0539">Nucleus</keyword>
<keyword evidence="3 7" id="KW-1133">Transmembrane helix</keyword>
<evidence type="ECO:0000313" key="9">
    <source>
        <dbReference type="EMBL" id="KAH7153322.1"/>
    </source>
</evidence>
<evidence type="ECO:0000256" key="6">
    <source>
        <dbReference type="SAM" id="MobiDB-lite"/>
    </source>
</evidence>
<accession>A0A9P9F5P9</accession>
<evidence type="ECO:0000259" key="8">
    <source>
        <dbReference type="Pfam" id="PF09779"/>
    </source>
</evidence>
<dbReference type="PANTHER" id="PTHR28538">
    <property type="entry name" value="INTEGRAL INNER NUCLEAR MEMBRANE PROTEIN IMA1"/>
    <property type="match status" value="1"/>
</dbReference>
<evidence type="ECO:0000256" key="4">
    <source>
        <dbReference type="ARBA" id="ARBA00023136"/>
    </source>
</evidence>
<dbReference type="Pfam" id="PF09779">
    <property type="entry name" value="Ima1_N"/>
    <property type="match status" value="1"/>
</dbReference>
<dbReference type="GO" id="GO:0071765">
    <property type="term" value="P:nuclear inner membrane organization"/>
    <property type="evidence" value="ECO:0007669"/>
    <property type="project" value="InterPro"/>
</dbReference>
<keyword evidence="10" id="KW-1185">Reference proteome</keyword>
<dbReference type="GO" id="GO:0034992">
    <property type="term" value="C:microtubule organizing center attachment site"/>
    <property type="evidence" value="ECO:0007669"/>
    <property type="project" value="TreeGrafter"/>
</dbReference>